<comment type="function">
    <text evidence="2">Regulates ADAM17 protease, a sheddase of the epidermal growth factor (EGF) receptor ligands and TNF, thereby plays a role in sleep, cell survival, proliferation, migration and inflammation. Does not exhibit any protease activity on its own.</text>
</comment>
<feature type="domain" description="Inactive rhomboid protein 1/2 N-terminal" evidence="4">
    <location>
        <begin position="2"/>
        <end position="55"/>
    </location>
</feature>
<evidence type="ECO:0000313" key="6">
    <source>
        <dbReference type="Proteomes" id="UP001529510"/>
    </source>
</evidence>
<dbReference type="GO" id="GO:0050709">
    <property type="term" value="P:negative regulation of protein secretion"/>
    <property type="evidence" value="ECO:0007669"/>
    <property type="project" value="UniProtKB-UniRule"/>
</dbReference>
<comment type="caution">
    <text evidence="5">The sequence shown here is derived from an EMBL/GenBank/DDBJ whole genome shotgun (WGS) entry which is preliminary data.</text>
</comment>
<dbReference type="InterPro" id="IPR022241">
    <property type="entry name" value="iRhom1_2_N"/>
</dbReference>
<evidence type="ECO:0000256" key="2">
    <source>
        <dbReference type="RuleBase" id="RU369051"/>
    </source>
</evidence>
<organism evidence="5 6">
    <name type="scientific">Cirrhinus mrigala</name>
    <name type="common">Mrigala</name>
    <dbReference type="NCBI Taxonomy" id="683832"/>
    <lineage>
        <taxon>Eukaryota</taxon>
        <taxon>Metazoa</taxon>
        <taxon>Chordata</taxon>
        <taxon>Craniata</taxon>
        <taxon>Vertebrata</taxon>
        <taxon>Euteleostomi</taxon>
        <taxon>Actinopterygii</taxon>
        <taxon>Neopterygii</taxon>
        <taxon>Teleostei</taxon>
        <taxon>Ostariophysi</taxon>
        <taxon>Cypriniformes</taxon>
        <taxon>Cyprinidae</taxon>
        <taxon>Labeoninae</taxon>
        <taxon>Labeonini</taxon>
        <taxon>Cirrhinus</taxon>
    </lineage>
</organism>
<feature type="compositionally biased region" description="Basic and acidic residues" evidence="3">
    <location>
        <begin position="78"/>
        <end position="89"/>
    </location>
</feature>
<evidence type="ECO:0000313" key="5">
    <source>
        <dbReference type="EMBL" id="KAL0197095.1"/>
    </source>
</evidence>
<dbReference type="Pfam" id="PF12595">
    <property type="entry name" value="iRhom1-2_N"/>
    <property type="match status" value="1"/>
</dbReference>
<evidence type="ECO:0000256" key="3">
    <source>
        <dbReference type="SAM" id="MobiDB-lite"/>
    </source>
</evidence>
<feature type="non-terminal residue" evidence="5">
    <location>
        <position position="1"/>
    </location>
</feature>
<keyword evidence="2" id="KW-0256">Endoplasmic reticulum</keyword>
<feature type="region of interest" description="Disordered" evidence="3">
    <location>
        <begin position="50"/>
        <end position="89"/>
    </location>
</feature>
<feature type="non-terminal residue" evidence="5">
    <location>
        <position position="89"/>
    </location>
</feature>
<dbReference type="EMBL" id="JAMKFB020000003">
    <property type="protein sequence ID" value="KAL0197095.1"/>
    <property type="molecule type" value="Genomic_DNA"/>
</dbReference>
<name>A0ABD0RG95_CIRMR</name>
<dbReference type="InterPro" id="IPR051512">
    <property type="entry name" value="Inactive_Rhomboid"/>
</dbReference>
<dbReference type="AlphaFoldDB" id="A0ABD0RG95"/>
<dbReference type="GO" id="GO:0042058">
    <property type="term" value="P:regulation of epidermal growth factor receptor signaling pathway"/>
    <property type="evidence" value="ECO:0007669"/>
    <property type="project" value="UniProtKB-UniRule"/>
</dbReference>
<sequence length="89" mass="10226">GTLRRAHRRSFTPASFIEEDVVDFPDELDTSFFARDVLMHEEMSTFHDEVFESPSDSTMKDVDSKQLDESELTGSALDKSELERSHLML</sequence>
<evidence type="ECO:0000256" key="1">
    <source>
        <dbReference type="ARBA" id="ARBA00009045"/>
    </source>
</evidence>
<comment type="subcellular location">
    <subcellularLocation>
        <location evidence="2">Endoplasmic reticulum membrane</location>
        <topology evidence="2">Multi-pass membrane protein</topology>
    </subcellularLocation>
</comment>
<comment type="similarity">
    <text evidence="1 2">Belongs to the peptidase S54 family.</text>
</comment>
<dbReference type="GO" id="GO:0005789">
    <property type="term" value="C:endoplasmic reticulum membrane"/>
    <property type="evidence" value="ECO:0007669"/>
    <property type="project" value="UniProtKB-SubCell"/>
</dbReference>
<feature type="compositionally biased region" description="Basic and acidic residues" evidence="3">
    <location>
        <begin position="58"/>
        <end position="68"/>
    </location>
</feature>
<proteinExistence type="inferred from homology"/>
<dbReference type="PANTHER" id="PTHR45965:SF4">
    <property type="entry name" value="INACTIVE RHOMBOID PROTEIN 1"/>
    <property type="match status" value="1"/>
</dbReference>
<evidence type="ECO:0000259" key="4">
    <source>
        <dbReference type="Pfam" id="PF12595"/>
    </source>
</evidence>
<gene>
    <name evidence="5" type="ORF">M9458_005635</name>
</gene>
<dbReference type="Proteomes" id="UP001529510">
    <property type="component" value="Unassembled WGS sequence"/>
</dbReference>
<keyword evidence="6" id="KW-1185">Reference proteome</keyword>
<protein>
    <recommendedName>
        <fullName evidence="2">Inactive rhomboid protein</fullName>
        <shortName evidence="2">iRhom</shortName>
    </recommendedName>
    <alternativeName>
        <fullName evidence="2">Rhomboid family member</fullName>
    </alternativeName>
    <alternativeName>
        <fullName evidence="2">Rhomboid veinlet-like protein</fullName>
    </alternativeName>
</protein>
<reference evidence="5 6" key="1">
    <citation type="submission" date="2024-05" db="EMBL/GenBank/DDBJ databases">
        <title>Genome sequencing and assembly of Indian major carp, Cirrhinus mrigala (Hamilton, 1822).</title>
        <authorList>
            <person name="Mohindra V."/>
            <person name="Chowdhury L.M."/>
            <person name="Lal K."/>
            <person name="Jena J.K."/>
        </authorList>
    </citation>
    <scope>NUCLEOTIDE SEQUENCE [LARGE SCALE GENOMIC DNA]</scope>
    <source>
        <strain evidence="5">CM1030</strain>
        <tissue evidence="5">Blood</tissue>
    </source>
</reference>
<dbReference type="PANTHER" id="PTHR45965">
    <property type="entry name" value="INACTIVE RHOMBOID PROTEIN"/>
    <property type="match status" value="1"/>
</dbReference>
<accession>A0ABD0RG95</accession>